<protein>
    <submittedName>
        <fullName evidence="1">Uncharacterized protein</fullName>
    </submittedName>
</protein>
<reference evidence="1" key="1">
    <citation type="submission" date="2019-11" db="EMBL/GenBank/DDBJ databases">
        <title>Nori genome reveals adaptations in red seaweeds to the harsh intertidal environment.</title>
        <authorList>
            <person name="Wang D."/>
            <person name="Mao Y."/>
        </authorList>
    </citation>
    <scope>NUCLEOTIDE SEQUENCE</scope>
    <source>
        <tissue evidence="1">Gametophyte</tissue>
    </source>
</reference>
<accession>A0ACC3CCP0</accession>
<gene>
    <name evidence="1" type="ORF">I4F81_010434</name>
</gene>
<proteinExistence type="predicted"/>
<evidence type="ECO:0000313" key="1">
    <source>
        <dbReference type="EMBL" id="KAK1867937.1"/>
    </source>
</evidence>
<comment type="caution">
    <text evidence="1">The sequence shown here is derived from an EMBL/GenBank/DDBJ whole genome shotgun (WGS) entry which is preliminary data.</text>
</comment>
<dbReference type="Proteomes" id="UP000798662">
    <property type="component" value="Chromosome 3"/>
</dbReference>
<sequence length="1143" mass="116243">MTALLADVVLPAACVVRTGYALDALLWETLSMWPPATRYAIYRQVEALVERGSSADGRNSKGAIRSYPLLSLAAAEAVNDVRQILKRVTKENVREYGRRLATATRGVALGAFASLLARIERYGNMVSPLVDALRYLDCLGFDVLACSCVDALARGGRQRLKPDGVNVSMWYMGLCTFTSVLLRRYSNVVDVQPVLHLIFNGLHAGDALLLLLLREMIGRMGGGEVITEPTDRHLALQVAGPALRGVVADIPVVASNVKAPTSDRDRGGRGGDRGRDGGAGGMGASAGGAGGATPTAAMVTAVSAEGVFGLYGERRGSPTGSRAADILRRALVESDLAVGLPVAVAQTRSELVYGVRPVLVARLAAVPVHRLVKEWHVPADAAFTLHRQSIDYMTLELPSSPPAKAVAASGGERGTANAMDVEPSPAAGEATASADGVAAAGTAAMDVDVAESVEDGEIDSVGVATPANAAADGGAASDGEIAADSEGEIRPGLTPVGAVGGPAKANGVANDAATVTDDRTNDGGSGGEGGSERAGGPGTPLRPDASDEEGAAGSRRRRGRRDSSACSSAVVSRAPSPEWVVRGGGSGKGTDGVGGGGGGDAGKPPRPSAWLSGGRGGSSRAPAVGPVPVTSTVAGSGEGGIPEPVLSLDGVRAMLPATTWDALHPELYATFWALRPGDLAVPRALYAAEVRAARDRLDAATRAARAAAGERERDRDRDREWDRGDRGDRGWDRGGDRADRAVVAAAVVGVAGVSREALREVDAELTARLARVEAVRGRLAERRGHLLVGVAAPSRSMSALLSTCLLPRALVSHADAREAAAFVDASIVLDVPGMDVVALVRVLGECLAPTLFSCTEAEASRLGRFLGDLLRMFERWRADRGVYTAECAPRAAWSAGHAAASAAAATARTPDGVTGTNKASPGTPAASKASPGTPAVTKASTETLAGTTASSGMSAGTKASPATQAGTKASPATPAGTEASPATPAGAKAEPAAAAASSGTEPPPAAGATGGTPSIAATPPPPVPHAAYASWLAAVHARLVYSFVGAISTAGADYMVLRNAFKVLSVIVDVFPRRRADGDTLAAAVEVARKAAAAASLADIKLMTLSYEAHLKRQAAVGALIGPVEFGCAPPIPVKVRAVGAGW</sequence>
<dbReference type="EMBL" id="CM020620">
    <property type="protein sequence ID" value="KAK1867937.1"/>
    <property type="molecule type" value="Genomic_DNA"/>
</dbReference>
<name>A0ACC3CCP0_PYRYE</name>
<evidence type="ECO:0000313" key="2">
    <source>
        <dbReference type="Proteomes" id="UP000798662"/>
    </source>
</evidence>
<keyword evidence="2" id="KW-1185">Reference proteome</keyword>
<organism evidence="1 2">
    <name type="scientific">Pyropia yezoensis</name>
    <name type="common">Susabi-nori</name>
    <name type="synonym">Porphyra yezoensis</name>
    <dbReference type="NCBI Taxonomy" id="2788"/>
    <lineage>
        <taxon>Eukaryota</taxon>
        <taxon>Rhodophyta</taxon>
        <taxon>Bangiophyceae</taxon>
        <taxon>Bangiales</taxon>
        <taxon>Bangiaceae</taxon>
        <taxon>Pyropia</taxon>
    </lineage>
</organism>